<dbReference type="InterPro" id="IPR017896">
    <property type="entry name" value="4Fe4S_Fe-S-bd"/>
</dbReference>
<evidence type="ECO:0000313" key="12">
    <source>
        <dbReference type="EMBL" id="VDN48289.1"/>
    </source>
</evidence>
<dbReference type="Gene3D" id="3.30.70.20">
    <property type="match status" value="1"/>
</dbReference>
<comment type="catalytic activity">
    <reaction evidence="9">
        <text>glycyl-[protein] + reduced [flavodoxin] + S-adenosyl-L-methionine = glycin-2-yl radical-[protein] + semiquinone [flavodoxin] + 5'-deoxyadenosine + L-methionine + H(+)</text>
        <dbReference type="Rhea" id="RHEA:61976"/>
        <dbReference type="Rhea" id="RHEA-COMP:10622"/>
        <dbReference type="Rhea" id="RHEA-COMP:14480"/>
        <dbReference type="Rhea" id="RHEA-COMP:15993"/>
        <dbReference type="Rhea" id="RHEA-COMP:15994"/>
        <dbReference type="ChEBI" id="CHEBI:15378"/>
        <dbReference type="ChEBI" id="CHEBI:17319"/>
        <dbReference type="ChEBI" id="CHEBI:29947"/>
        <dbReference type="ChEBI" id="CHEBI:32722"/>
        <dbReference type="ChEBI" id="CHEBI:57618"/>
        <dbReference type="ChEBI" id="CHEBI:57844"/>
        <dbReference type="ChEBI" id="CHEBI:59789"/>
        <dbReference type="ChEBI" id="CHEBI:140311"/>
    </reaction>
</comment>
<evidence type="ECO:0000256" key="3">
    <source>
        <dbReference type="ARBA" id="ARBA00022485"/>
    </source>
</evidence>
<dbReference type="GO" id="GO:0046872">
    <property type="term" value="F:metal ion binding"/>
    <property type="evidence" value="ECO:0007669"/>
    <property type="project" value="UniProtKB-KW"/>
</dbReference>
<comment type="similarity">
    <text evidence="2">Belongs to the organic radical-activating enzymes family.</text>
</comment>
<dbReference type="SFLD" id="SFLDS00029">
    <property type="entry name" value="Radical_SAM"/>
    <property type="match status" value="1"/>
</dbReference>
<dbReference type="KEGG" id="cbar:PATL70BA_2394"/>
<dbReference type="Gene3D" id="3.80.30.10">
    <property type="entry name" value="pyruvate-formate lyase- activating enzyme"/>
    <property type="match status" value="1"/>
</dbReference>
<evidence type="ECO:0000256" key="7">
    <source>
        <dbReference type="ARBA" id="ARBA00023004"/>
    </source>
</evidence>
<dbReference type="NCBIfam" id="TIGR02494">
    <property type="entry name" value="PFLE_PFLC"/>
    <property type="match status" value="1"/>
</dbReference>
<evidence type="ECO:0000256" key="1">
    <source>
        <dbReference type="ARBA" id="ARBA00001966"/>
    </source>
</evidence>
<evidence type="ECO:0000256" key="6">
    <source>
        <dbReference type="ARBA" id="ARBA00023002"/>
    </source>
</evidence>
<feature type="domain" description="4Fe-4S ferredoxin-type" evidence="10">
    <location>
        <begin position="77"/>
        <end position="106"/>
    </location>
</feature>
<dbReference type="PROSITE" id="PS01087">
    <property type="entry name" value="RADICAL_ACTIVATING"/>
    <property type="match status" value="1"/>
</dbReference>
<organism evidence="12 13">
    <name type="scientific">Petrocella atlantisensis</name>
    <dbReference type="NCBI Taxonomy" id="2173034"/>
    <lineage>
        <taxon>Bacteria</taxon>
        <taxon>Bacillati</taxon>
        <taxon>Bacillota</taxon>
        <taxon>Clostridia</taxon>
        <taxon>Lachnospirales</taxon>
        <taxon>Vallitaleaceae</taxon>
        <taxon>Petrocella</taxon>
    </lineage>
</organism>
<dbReference type="RefSeq" id="WP_125137440.1">
    <property type="nucleotide sequence ID" value="NZ_LR130778.1"/>
</dbReference>
<keyword evidence="4" id="KW-0949">S-adenosyl-L-methionine</keyword>
<dbReference type="InterPro" id="IPR012839">
    <property type="entry name" value="Organic_radical_activase"/>
</dbReference>
<accession>A0A3P7S8A9</accession>
<protein>
    <submittedName>
        <fullName evidence="12">Glycyl-radical enzyme activating protein</fullName>
    </submittedName>
</protein>
<evidence type="ECO:0000256" key="8">
    <source>
        <dbReference type="ARBA" id="ARBA00023014"/>
    </source>
</evidence>
<keyword evidence="6" id="KW-0560">Oxidoreductase</keyword>
<dbReference type="InterPro" id="IPR040074">
    <property type="entry name" value="BssD/PflA/YjjW"/>
</dbReference>
<name>A0A3P7S8A9_9FIRM</name>
<evidence type="ECO:0000259" key="11">
    <source>
        <dbReference type="PROSITE" id="PS51918"/>
    </source>
</evidence>
<dbReference type="OrthoDB" id="9782387at2"/>
<dbReference type="SUPFAM" id="SSF54862">
    <property type="entry name" value="4Fe-4S ferredoxins"/>
    <property type="match status" value="1"/>
</dbReference>
<keyword evidence="13" id="KW-1185">Reference proteome</keyword>
<dbReference type="InterPro" id="IPR034457">
    <property type="entry name" value="Organic_radical-activating"/>
</dbReference>
<dbReference type="PROSITE" id="PS51379">
    <property type="entry name" value="4FE4S_FER_2"/>
    <property type="match status" value="2"/>
</dbReference>
<sequence length="307" mass="34858">MIGTIFDIKKFAVHDGPGIRSTVFLKGCHLNCIWCHNPEGISQKVNLWYFENKCIKCHKCIGSCPNSALSVQEKPLSHIKIDTEKCSNAGTCVEICPTGALCFDGRTISTQEIVEILMSDQVFYEQSQGGITLSGGDPFYQSDFALDILKSCKSKAIHTAIETCLYVHSDILEHFIPFVDLFIVDMKLFDTYEHQRYTGVRNESIKFNLHYLADRKANLLVRIPLIPGITAKDENIKNIAAFVHSIRDDIKIELINYNVLAESKYRIMNKSYSLLKNMESFTKNELNHFIQIINSEGVSVLEEKYVD</sequence>
<reference evidence="12 13" key="1">
    <citation type="submission" date="2018-09" db="EMBL/GenBank/DDBJ databases">
        <authorList>
            <person name="Postec A."/>
        </authorList>
    </citation>
    <scope>NUCLEOTIDE SEQUENCE [LARGE SCALE GENOMIC DNA]</scope>
    <source>
        <strain evidence="12">70B-A</strain>
    </source>
</reference>
<dbReference type="PROSITE" id="PS51918">
    <property type="entry name" value="RADICAL_SAM"/>
    <property type="match status" value="1"/>
</dbReference>
<evidence type="ECO:0000256" key="9">
    <source>
        <dbReference type="ARBA" id="ARBA00047365"/>
    </source>
</evidence>
<keyword evidence="7" id="KW-0408">Iron</keyword>
<feature type="domain" description="Radical SAM core" evidence="11">
    <location>
        <begin position="14"/>
        <end position="299"/>
    </location>
</feature>
<gene>
    <name evidence="12" type="ORF">PATL70BA_2394</name>
</gene>
<dbReference type="EMBL" id="LR130778">
    <property type="protein sequence ID" value="VDN48289.1"/>
    <property type="molecule type" value="Genomic_DNA"/>
</dbReference>
<dbReference type="PIRSF" id="PIRSF000371">
    <property type="entry name" value="PFL_act_enz"/>
    <property type="match status" value="1"/>
</dbReference>
<dbReference type="SFLD" id="SFLDG01066">
    <property type="entry name" value="organic_radical-activating_enz"/>
    <property type="match status" value="1"/>
</dbReference>
<evidence type="ECO:0000313" key="13">
    <source>
        <dbReference type="Proteomes" id="UP000279029"/>
    </source>
</evidence>
<dbReference type="AlphaFoldDB" id="A0A3P7S8A9"/>
<dbReference type="InterPro" id="IPR001989">
    <property type="entry name" value="Radical_activat_CS"/>
</dbReference>
<dbReference type="SUPFAM" id="SSF102114">
    <property type="entry name" value="Radical SAM enzymes"/>
    <property type="match status" value="1"/>
</dbReference>
<keyword evidence="8" id="KW-0411">Iron-sulfur</keyword>
<evidence type="ECO:0000256" key="4">
    <source>
        <dbReference type="ARBA" id="ARBA00022691"/>
    </source>
</evidence>
<dbReference type="Pfam" id="PF04055">
    <property type="entry name" value="Radical_SAM"/>
    <property type="match status" value="1"/>
</dbReference>
<feature type="domain" description="4Fe-4S ferredoxin-type" evidence="10">
    <location>
        <begin position="45"/>
        <end position="74"/>
    </location>
</feature>
<dbReference type="PANTHER" id="PTHR30352">
    <property type="entry name" value="PYRUVATE FORMATE-LYASE-ACTIVATING ENZYME"/>
    <property type="match status" value="1"/>
</dbReference>
<dbReference type="Pfam" id="PF00037">
    <property type="entry name" value="Fer4"/>
    <property type="match status" value="2"/>
</dbReference>
<dbReference type="GO" id="GO:0051539">
    <property type="term" value="F:4 iron, 4 sulfur cluster binding"/>
    <property type="evidence" value="ECO:0007669"/>
    <property type="project" value="UniProtKB-KW"/>
</dbReference>
<dbReference type="GO" id="GO:0016491">
    <property type="term" value="F:oxidoreductase activity"/>
    <property type="evidence" value="ECO:0007669"/>
    <property type="project" value="UniProtKB-KW"/>
</dbReference>
<dbReference type="PANTHER" id="PTHR30352:SF4">
    <property type="entry name" value="PYRUVATE FORMATE-LYASE 2-ACTIVATING ENZYME"/>
    <property type="match status" value="1"/>
</dbReference>
<dbReference type="SFLD" id="SFLDG01118">
    <property type="entry name" value="activating_enzymes__group_2"/>
    <property type="match status" value="1"/>
</dbReference>
<dbReference type="InterPro" id="IPR058240">
    <property type="entry name" value="rSAM_sf"/>
</dbReference>
<evidence type="ECO:0000259" key="10">
    <source>
        <dbReference type="PROSITE" id="PS51379"/>
    </source>
</evidence>
<evidence type="ECO:0000256" key="5">
    <source>
        <dbReference type="ARBA" id="ARBA00022723"/>
    </source>
</evidence>
<comment type="cofactor">
    <cofactor evidence="1">
        <name>[4Fe-4S] cluster</name>
        <dbReference type="ChEBI" id="CHEBI:49883"/>
    </cofactor>
</comment>
<keyword evidence="3" id="KW-0004">4Fe-4S</keyword>
<evidence type="ECO:0000256" key="2">
    <source>
        <dbReference type="ARBA" id="ARBA00009777"/>
    </source>
</evidence>
<proteinExistence type="inferred from homology"/>
<keyword evidence="5" id="KW-0479">Metal-binding</keyword>
<dbReference type="Proteomes" id="UP000279029">
    <property type="component" value="Chromosome"/>
</dbReference>
<dbReference type="InterPro" id="IPR007197">
    <property type="entry name" value="rSAM"/>
</dbReference>